<feature type="compositionally biased region" description="Basic and acidic residues" evidence="4">
    <location>
        <begin position="325"/>
        <end position="344"/>
    </location>
</feature>
<dbReference type="GO" id="GO:0005509">
    <property type="term" value="F:calcium ion binding"/>
    <property type="evidence" value="ECO:0007669"/>
    <property type="project" value="InterPro"/>
</dbReference>
<comment type="subcellular location">
    <subcellularLocation>
        <location evidence="1">Secreted</location>
    </subcellularLocation>
</comment>
<dbReference type="EMBL" id="FOWR01000039">
    <property type="protein sequence ID" value="SFQ08278.1"/>
    <property type="molecule type" value="Genomic_DNA"/>
</dbReference>
<dbReference type="OrthoDB" id="5918969at2"/>
<dbReference type="GeneID" id="35873500"/>
<dbReference type="InterPro" id="IPR001343">
    <property type="entry name" value="Hemolysn_Ca-bd"/>
</dbReference>
<evidence type="ECO:0000313" key="6">
    <source>
        <dbReference type="Proteomes" id="UP000182692"/>
    </source>
</evidence>
<evidence type="ECO:0000256" key="4">
    <source>
        <dbReference type="SAM" id="MobiDB-lite"/>
    </source>
</evidence>
<dbReference type="PRINTS" id="PR00313">
    <property type="entry name" value="CABNDNGRPT"/>
</dbReference>
<feature type="region of interest" description="Disordered" evidence="4">
    <location>
        <begin position="323"/>
        <end position="344"/>
    </location>
</feature>
<keyword evidence="2" id="KW-0964">Secreted</keyword>
<protein>
    <submittedName>
        <fullName evidence="5">Hemolysin-type calcium-binding repeat-containing protein</fullName>
    </submittedName>
</protein>
<evidence type="ECO:0000256" key="2">
    <source>
        <dbReference type="ARBA" id="ARBA00022525"/>
    </source>
</evidence>
<dbReference type="InterPro" id="IPR018511">
    <property type="entry name" value="Hemolysin-typ_Ca-bd_CS"/>
</dbReference>
<dbReference type="Gene3D" id="2.150.10.10">
    <property type="entry name" value="Serralysin-like metalloprotease, C-terminal"/>
    <property type="match status" value="5"/>
</dbReference>
<dbReference type="PANTHER" id="PTHR38340">
    <property type="entry name" value="S-LAYER PROTEIN"/>
    <property type="match status" value="1"/>
</dbReference>
<evidence type="ECO:0000256" key="1">
    <source>
        <dbReference type="ARBA" id="ARBA00004613"/>
    </source>
</evidence>
<keyword evidence="3" id="KW-0106">Calcium</keyword>
<dbReference type="Proteomes" id="UP000182692">
    <property type="component" value="Unassembled WGS sequence"/>
</dbReference>
<evidence type="ECO:0000313" key="5">
    <source>
        <dbReference type="EMBL" id="SFQ08278.1"/>
    </source>
</evidence>
<gene>
    <name evidence="5" type="ORF">SAMN03084138_03993</name>
</gene>
<dbReference type="InterPro" id="IPR050557">
    <property type="entry name" value="RTX_toxin/Mannuronan_C5-epim"/>
</dbReference>
<proteinExistence type="predicted"/>
<dbReference type="AlphaFoldDB" id="A0A1I5VL18"/>
<evidence type="ECO:0000256" key="3">
    <source>
        <dbReference type="ARBA" id="ARBA00022837"/>
    </source>
</evidence>
<dbReference type="STRING" id="1121869.SAMN03084138_03993"/>
<dbReference type="PANTHER" id="PTHR38340:SF1">
    <property type="entry name" value="S-LAYER PROTEIN"/>
    <property type="match status" value="1"/>
</dbReference>
<dbReference type="SUPFAM" id="SSF51120">
    <property type="entry name" value="beta-Roll"/>
    <property type="match status" value="3"/>
</dbReference>
<dbReference type="PROSITE" id="PS00330">
    <property type="entry name" value="HEMOLYSIN_CALCIUM"/>
    <property type="match status" value="3"/>
</dbReference>
<dbReference type="InterPro" id="IPR011049">
    <property type="entry name" value="Serralysin-like_metalloprot_C"/>
</dbReference>
<reference evidence="5 6" key="1">
    <citation type="submission" date="2016-10" db="EMBL/GenBank/DDBJ databases">
        <authorList>
            <person name="de Groot N.N."/>
        </authorList>
    </citation>
    <scope>NUCLEOTIDE SEQUENCE [LARGE SCALE GENOMIC DNA]</scope>
    <source>
        <strain evidence="5 6">DSM 15893</strain>
    </source>
</reference>
<feature type="region of interest" description="Disordered" evidence="4">
    <location>
        <begin position="188"/>
        <end position="262"/>
    </location>
</feature>
<name>A0A1I5VL18_9GAMM</name>
<accession>A0A1I5VL18</accession>
<dbReference type="RefSeq" id="WP_074928343.1">
    <property type="nucleotide sequence ID" value="NZ_FOWR01000039.1"/>
</dbReference>
<dbReference type="GO" id="GO:0005576">
    <property type="term" value="C:extracellular region"/>
    <property type="evidence" value="ECO:0007669"/>
    <property type="project" value="UniProtKB-SubCell"/>
</dbReference>
<organism evidence="5 6">
    <name type="scientific">Enterovibrio norvegicus DSM 15893</name>
    <dbReference type="NCBI Taxonomy" id="1121869"/>
    <lineage>
        <taxon>Bacteria</taxon>
        <taxon>Pseudomonadati</taxon>
        <taxon>Pseudomonadota</taxon>
        <taxon>Gammaproteobacteria</taxon>
        <taxon>Vibrionales</taxon>
        <taxon>Vibrionaceae</taxon>
        <taxon>Enterovibrio</taxon>
    </lineage>
</organism>
<dbReference type="Pfam" id="PF00353">
    <property type="entry name" value="HemolysinCabind"/>
    <property type="match status" value="7"/>
</dbReference>
<sequence length="588" mass="62021">MATITGDNAANMLDGTTDDDLIYGLEGNDTLRAYEGDDVVYGDSSSSQISQLSQNSDGSYSISSETFLSVHLSQFSFPSGDDKSVGYAVLDSSGNVLSTKILVESTATAQDTSAIDINVANGTTLVFFSLPVADRSGFEWRPLVLNDVETNISSSSVSIEVEQTTGDPTIGGNDSLYGYDGDDRLYGEGGDDSLIGGDGNDVLSGGEGDDRMWGEDGDDLIHGGNGDDRLFGQNGNDTLEGGVGDDELRGGRGNDTLSGGDGDDLIFGQAGDDTIIAGAGDDELWADDGDDIVHGTAGSNYIDTGDGDDLVFGGIDDDEIYGGHGNDDLRGGSSDDKIYGEDGDDILRGQRGDDYLDGGDGNDEIYGILGSNTLLGGEGNDYLFSGWMSDNNYLDGQEGQDILVGSFNADTFVFDQDDFQGQIETLGSGRQITQNIYDASTGFDTLLMEGEHHADFTGAAYQTTPGISGNVIAGIEAVIGDNSNQTITINAHEIDQQSDDTNNDDWQGFVAWLGDGDDTLNLTGVNWAYNASATSNADITPAMIEKMGLTNAQVSDLQAYVFDDQFSDDQITIWTDAETITYLGTDIV</sequence>
<feature type="compositionally biased region" description="Basic and acidic residues" evidence="4">
    <location>
        <begin position="208"/>
        <end position="230"/>
    </location>
</feature>